<evidence type="ECO:0000256" key="6">
    <source>
        <dbReference type="SAM" id="Phobius"/>
    </source>
</evidence>
<feature type="domain" description="ABC3 transporter permease C-terminal" evidence="7">
    <location>
        <begin position="640"/>
        <end position="752"/>
    </location>
</feature>
<dbReference type="PANTHER" id="PTHR30287:SF1">
    <property type="entry name" value="INNER MEMBRANE PROTEIN"/>
    <property type="match status" value="1"/>
</dbReference>
<dbReference type="Pfam" id="PF02687">
    <property type="entry name" value="FtsX"/>
    <property type="match status" value="2"/>
</dbReference>
<feature type="transmembrane region" description="Helical" evidence="6">
    <location>
        <begin position="638"/>
        <end position="658"/>
    </location>
</feature>
<evidence type="ECO:0000256" key="3">
    <source>
        <dbReference type="ARBA" id="ARBA00022692"/>
    </source>
</evidence>
<feature type="transmembrane region" description="Helical" evidence="6">
    <location>
        <begin position="228"/>
        <end position="250"/>
    </location>
</feature>
<feature type="transmembrane region" description="Helical" evidence="6">
    <location>
        <begin position="341"/>
        <end position="367"/>
    </location>
</feature>
<dbReference type="EMBL" id="JAQMWT010000303">
    <property type="protein sequence ID" value="KAJ8606005.1"/>
    <property type="molecule type" value="Genomic_DNA"/>
</dbReference>
<feature type="transmembrane region" description="Helical" evidence="6">
    <location>
        <begin position="173"/>
        <end position="196"/>
    </location>
</feature>
<feature type="transmembrane region" description="Helical" evidence="6">
    <location>
        <begin position="720"/>
        <end position="742"/>
    </location>
</feature>
<keyword evidence="9" id="KW-1185">Reference proteome</keyword>
<dbReference type="GO" id="GO:0005886">
    <property type="term" value="C:plasma membrane"/>
    <property type="evidence" value="ECO:0007669"/>
    <property type="project" value="UniProtKB-SubCell"/>
</dbReference>
<protein>
    <recommendedName>
        <fullName evidence="7">ABC3 transporter permease C-terminal domain-containing protein</fullName>
    </recommendedName>
</protein>
<organism evidence="8 9">
    <name type="scientific">Chrysophaeum taylorii</name>
    <dbReference type="NCBI Taxonomy" id="2483200"/>
    <lineage>
        <taxon>Eukaryota</taxon>
        <taxon>Sar</taxon>
        <taxon>Stramenopiles</taxon>
        <taxon>Ochrophyta</taxon>
        <taxon>Pelagophyceae</taxon>
        <taxon>Pelagomonadales</taxon>
        <taxon>Pelagomonadaceae</taxon>
        <taxon>Chrysophaeum</taxon>
    </lineage>
</organism>
<evidence type="ECO:0000259" key="7">
    <source>
        <dbReference type="Pfam" id="PF02687"/>
    </source>
</evidence>
<evidence type="ECO:0000313" key="9">
    <source>
        <dbReference type="Proteomes" id="UP001230188"/>
    </source>
</evidence>
<keyword evidence="2" id="KW-1003">Cell membrane</keyword>
<evidence type="ECO:0000313" key="8">
    <source>
        <dbReference type="EMBL" id="KAJ8606005.1"/>
    </source>
</evidence>
<evidence type="ECO:0000256" key="1">
    <source>
        <dbReference type="ARBA" id="ARBA00004651"/>
    </source>
</evidence>
<keyword evidence="3 6" id="KW-0812">Transmembrane</keyword>
<dbReference type="InterPro" id="IPR003838">
    <property type="entry name" value="ABC3_permease_C"/>
</dbReference>
<sequence>MARTGDEQNQTVVEIKAVDDPYPMVSELTFVDQSGGLRSDVHAALAEQNGAFGLLAEGTLAARLGIEVGDTIRLGEHAFQLRGIIEREPDRLSSGFGFGPRAMISSEGLAASELVQPGSLVEWEYTLAFPEPLDETGLAAFEAQANETHPDAGWRIRDRTEASPRLSSAIDQFAQFLTLVGLTALVVGGVGVANAVRAFVEAKRKVIATFKSLGAAGPFVFRVQFFQVMAIALLGIGIGLVIGALVPWAVQFFFGEFLPVPLDTRLYPDALGLAALYGILVALAFALWPLGTVRDVPATALFRDVGGNSRRFPRWVYLIGAAAAMIGLGVVAFLVSDSRFIAAIYLAAAGVSFVILRLVGWAVMAIAKRSPRPKSTAAKLALGNIHRPGALTPSVILSLGLGLTLLVALALIDANLRRQLTGSIPEVAPSFFFLDIQNNQLDAFTSLVADQAPNATLESVPMLRGRLVSLQGIPAGDFDAPPEAAWVLSGDRGITYEAEAPEGTELTEGEWWPADYAGQPLVSFIDEEGRQLGLEIGDELTVNVLGREITARIANFRDVEWQSLAINFAMVFSPNAFAGAPHAHLATVTYDSEQSDETELALLRDVTAAFPGITSVRISDALDEVNALVEDLALAVRGAASVTLIASILVLAGALAAGHRHRLYDAVILKTLGATRVRILGAFLLEYALLGFAAAVFGLAAGSFAAFAVLEYVMTAGFTFLPSVAFGAVGIALLLTVGLGLVGTWQILGQKPAPVLRDL</sequence>
<reference evidence="8" key="1">
    <citation type="submission" date="2023-01" db="EMBL/GenBank/DDBJ databases">
        <title>Metagenome sequencing of chrysophaentin producing Chrysophaeum taylorii.</title>
        <authorList>
            <person name="Davison J."/>
            <person name="Bewley C."/>
        </authorList>
    </citation>
    <scope>NUCLEOTIDE SEQUENCE</scope>
    <source>
        <strain evidence="8">NIES-1699</strain>
    </source>
</reference>
<evidence type="ECO:0000256" key="4">
    <source>
        <dbReference type="ARBA" id="ARBA00022989"/>
    </source>
</evidence>
<keyword evidence="4 6" id="KW-1133">Transmembrane helix</keyword>
<dbReference type="Proteomes" id="UP001230188">
    <property type="component" value="Unassembled WGS sequence"/>
</dbReference>
<proteinExistence type="predicted"/>
<feature type="transmembrane region" description="Helical" evidence="6">
    <location>
        <begin position="314"/>
        <end position="335"/>
    </location>
</feature>
<keyword evidence="5 6" id="KW-0472">Membrane</keyword>
<gene>
    <name evidence="8" type="ORF">CTAYLR_010526</name>
</gene>
<dbReference type="PANTHER" id="PTHR30287">
    <property type="entry name" value="MEMBRANE COMPONENT OF PREDICTED ABC SUPERFAMILY METABOLITE UPTAKE TRANSPORTER"/>
    <property type="match status" value="1"/>
</dbReference>
<feature type="transmembrane region" description="Helical" evidence="6">
    <location>
        <begin position="679"/>
        <end position="708"/>
    </location>
</feature>
<accession>A0AAD7XME0</accession>
<feature type="transmembrane region" description="Helical" evidence="6">
    <location>
        <begin position="270"/>
        <end position="293"/>
    </location>
</feature>
<feature type="transmembrane region" description="Helical" evidence="6">
    <location>
        <begin position="388"/>
        <end position="412"/>
    </location>
</feature>
<comment type="caution">
    <text evidence="8">The sequence shown here is derived from an EMBL/GenBank/DDBJ whole genome shotgun (WGS) entry which is preliminary data.</text>
</comment>
<evidence type="ECO:0000256" key="2">
    <source>
        <dbReference type="ARBA" id="ARBA00022475"/>
    </source>
</evidence>
<comment type="subcellular location">
    <subcellularLocation>
        <location evidence="1">Cell membrane</location>
        <topology evidence="1">Multi-pass membrane protein</topology>
    </subcellularLocation>
</comment>
<feature type="domain" description="ABC3 transporter permease C-terminal" evidence="7">
    <location>
        <begin position="180"/>
        <end position="290"/>
    </location>
</feature>
<dbReference type="AlphaFoldDB" id="A0AAD7XME0"/>
<evidence type="ECO:0000256" key="5">
    <source>
        <dbReference type="ARBA" id="ARBA00023136"/>
    </source>
</evidence>
<name>A0AAD7XME0_9STRA</name>
<dbReference type="InterPro" id="IPR038766">
    <property type="entry name" value="Membrane_comp_ABC_pdt"/>
</dbReference>